<evidence type="ECO:0000313" key="7">
    <source>
        <dbReference type="Proteomes" id="UP000035704"/>
    </source>
</evidence>
<dbReference type="KEGG" id="cace:CACET_c01440"/>
<dbReference type="RefSeq" id="WP_044824649.1">
    <property type="nucleotide sequence ID" value="NZ_CP009687.1"/>
</dbReference>
<comment type="subcellular location">
    <subcellularLocation>
        <location evidence="1">Cell membrane</location>
        <topology evidence="1">Multi-pass membrane protein</topology>
    </subcellularLocation>
</comment>
<accession>A0A0D8IB29</accession>
<dbReference type="GO" id="GO:0005886">
    <property type="term" value="C:plasma membrane"/>
    <property type="evidence" value="ECO:0007669"/>
    <property type="project" value="UniProtKB-SubCell"/>
</dbReference>
<reference evidence="6 7" key="1">
    <citation type="submission" date="2014-10" db="EMBL/GenBank/DDBJ databases">
        <title>Genome sequence of Clostridium aceticum DSM 1496.</title>
        <authorList>
            <person name="Poehlein A."/>
            <person name="Schiel-Bengelsdorf B."/>
            <person name="Gottschalk G."/>
            <person name="Duerre P."/>
            <person name="Daniel R."/>
        </authorList>
    </citation>
    <scope>NUCLEOTIDE SEQUENCE [LARGE SCALE GENOMIC DNA]</scope>
    <source>
        <strain evidence="6 7">DSM 1496</strain>
    </source>
</reference>
<dbReference type="EMBL" id="CP009687">
    <property type="protein sequence ID" value="AKL93662.1"/>
    <property type="molecule type" value="Genomic_DNA"/>
</dbReference>
<evidence type="ECO:0000256" key="4">
    <source>
        <dbReference type="ARBA" id="ARBA00022989"/>
    </source>
</evidence>
<evidence type="ECO:0000256" key="1">
    <source>
        <dbReference type="ARBA" id="ARBA00004651"/>
    </source>
</evidence>
<dbReference type="PANTHER" id="PTHR30250:SF11">
    <property type="entry name" value="O-ANTIGEN TRANSPORTER-RELATED"/>
    <property type="match status" value="1"/>
</dbReference>
<protein>
    <submittedName>
        <fullName evidence="6">Polysaccharide biosynthesis protein</fullName>
    </submittedName>
</protein>
<proteinExistence type="predicted"/>
<keyword evidence="3" id="KW-0812">Transmembrane</keyword>
<dbReference type="PATRIC" id="fig|84022.5.peg.4011"/>
<gene>
    <name evidence="6" type="ORF">CACET_c01440</name>
</gene>
<sequence length="477" mass="55423">MLKVKKKNMLIKILPIIAYLLGPMLNLLILPIVTHSINPDEYGIYNYYISIINYILIFTFFTSINSGVLRFLNTKFVDYKKDKVALVKIIGISTILYFIVSGLVFLIYKDPLFLFLIIGYYFINLTTFYKSFLNINGNKLNFSLLIISITILQYVVVLIMYYYRVVNVYHLLLGNFVLSVIFISRIIYLKRNMLNVLKAKTEDDTYKKLFRFMIPTIGIALAGIILSSGDRIIIKNLLEQGDFYVGIYSVNYVIYAQVMDILTALFFLYIPYFLYTKYESKGIEDYLKGLNLFFDSYLLIGTLIFTLVSINYDKINFILFDEKYLVDSKLSLYVLAGQFYFGLYRIISSYFKVVNKNVTLTVILIFIAVLNIVLNIIFIPQYGYIAAAVTTLICYILLFLLTYIFYFNSSKTNIISAVSFVNLILPLFIIWALKTPNIYSSKATVMLEILYKSLIATVLYVLVNLRRFKKIYHGFNH</sequence>
<dbReference type="AlphaFoldDB" id="A0A0D8IB29"/>
<dbReference type="PANTHER" id="PTHR30250">
    <property type="entry name" value="PST FAMILY PREDICTED COLANIC ACID TRANSPORTER"/>
    <property type="match status" value="1"/>
</dbReference>
<keyword evidence="7" id="KW-1185">Reference proteome</keyword>
<keyword evidence="5" id="KW-0472">Membrane</keyword>
<dbReference type="InterPro" id="IPR050833">
    <property type="entry name" value="Poly_Biosynth_Transport"/>
</dbReference>
<keyword evidence="4" id="KW-1133">Transmembrane helix</keyword>
<evidence type="ECO:0000256" key="3">
    <source>
        <dbReference type="ARBA" id="ARBA00022692"/>
    </source>
</evidence>
<dbReference type="STRING" id="84022.CACET_c01440"/>
<evidence type="ECO:0000313" key="6">
    <source>
        <dbReference type="EMBL" id="AKL93662.1"/>
    </source>
</evidence>
<dbReference type="OrthoDB" id="9180265at2"/>
<name>A0A0D8IB29_9CLOT</name>
<organism evidence="6 7">
    <name type="scientific">Clostridium aceticum</name>
    <dbReference type="NCBI Taxonomy" id="84022"/>
    <lineage>
        <taxon>Bacteria</taxon>
        <taxon>Bacillati</taxon>
        <taxon>Bacillota</taxon>
        <taxon>Clostridia</taxon>
        <taxon>Eubacteriales</taxon>
        <taxon>Clostridiaceae</taxon>
        <taxon>Clostridium</taxon>
    </lineage>
</organism>
<dbReference type="Proteomes" id="UP000035704">
    <property type="component" value="Chromosome"/>
</dbReference>
<keyword evidence="2" id="KW-1003">Cell membrane</keyword>
<evidence type="ECO:0000256" key="2">
    <source>
        <dbReference type="ARBA" id="ARBA00022475"/>
    </source>
</evidence>
<evidence type="ECO:0000256" key="5">
    <source>
        <dbReference type="ARBA" id="ARBA00023136"/>
    </source>
</evidence>